<gene>
    <name evidence="10" type="ORF">CONPUDRAFT_54054</name>
</gene>
<organism evidence="10 11">
    <name type="scientific">Coniophora puteana (strain RWD-64-598)</name>
    <name type="common">Brown rot fungus</name>
    <dbReference type="NCBI Taxonomy" id="741705"/>
    <lineage>
        <taxon>Eukaryota</taxon>
        <taxon>Fungi</taxon>
        <taxon>Dikarya</taxon>
        <taxon>Basidiomycota</taxon>
        <taxon>Agaricomycotina</taxon>
        <taxon>Agaricomycetes</taxon>
        <taxon>Agaricomycetidae</taxon>
        <taxon>Boletales</taxon>
        <taxon>Coniophorineae</taxon>
        <taxon>Coniophoraceae</taxon>
        <taxon>Coniophora</taxon>
    </lineage>
</organism>
<evidence type="ECO:0000256" key="7">
    <source>
        <dbReference type="SAM" id="MobiDB-lite"/>
    </source>
</evidence>
<dbReference type="Proteomes" id="UP000053558">
    <property type="component" value="Unassembled WGS sequence"/>
</dbReference>
<evidence type="ECO:0000256" key="6">
    <source>
        <dbReference type="PROSITE-ProRule" id="PRU00205"/>
    </source>
</evidence>
<dbReference type="OrthoDB" id="537032at2759"/>
<dbReference type="InterPro" id="IPR016439">
    <property type="entry name" value="Lag1/Lac1-like"/>
</dbReference>
<evidence type="ECO:0000256" key="4">
    <source>
        <dbReference type="ARBA" id="ARBA00022989"/>
    </source>
</evidence>
<dbReference type="GeneID" id="19207630"/>
<feature type="domain" description="TLC" evidence="9">
    <location>
        <begin position="138"/>
        <end position="353"/>
    </location>
</feature>
<feature type="region of interest" description="Disordered" evidence="7">
    <location>
        <begin position="87"/>
        <end position="135"/>
    </location>
</feature>
<feature type="transmembrane region" description="Helical" evidence="8">
    <location>
        <begin position="37"/>
        <end position="59"/>
    </location>
</feature>
<keyword evidence="3 6" id="KW-0812">Transmembrane</keyword>
<feature type="transmembrane region" description="Helical" evidence="8">
    <location>
        <begin position="225"/>
        <end position="250"/>
    </location>
</feature>
<dbReference type="Pfam" id="PF03798">
    <property type="entry name" value="TRAM_LAG1_CLN8"/>
    <property type="match status" value="1"/>
</dbReference>
<dbReference type="GO" id="GO:0050291">
    <property type="term" value="F:sphingosine N-acyltransferase activity"/>
    <property type="evidence" value="ECO:0007669"/>
    <property type="project" value="InterPro"/>
</dbReference>
<comment type="similarity">
    <text evidence="2">Belongs to the sphingosine N-acyltransferase family.</text>
</comment>
<dbReference type="EMBL" id="JH711577">
    <property type="protein sequence ID" value="EIW82364.1"/>
    <property type="molecule type" value="Genomic_DNA"/>
</dbReference>
<feature type="compositionally biased region" description="Polar residues" evidence="7">
    <location>
        <begin position="87"/>
        <end position="119"/>
    </location>
</feature>
<evidence type="ECO:0000256" key="3">
    <source>
        <dbReference type="ARBA" id="ARBA00022692"/>
    </source>
</evidence>
<dbReference type="RefSeq" id="XP_007767355.1">
    <property type="nucleotide sequence ID" value="XM_007769165.1"/>
</dbReference>
<evidence type="ECO:0000313" key="10">
    <source>
        <dbReference type="EMBL" id="EIW82364.1"/>
    </source>
</evidence>
<evidence type="ECO:0000256" key="2">
    <source>
        <dbReference type="ARBA" id="ARBA00009808"/>
    </source>
</evidence>
<accession>A0A5M3MUC0</accession>
<dbReference type="OMA" id="GYPHIPL"/>
<comment type="caution">
    <text evidence="10">The sequence shown here is derived from an EMBL/GenBank/DDBJ whole genome shotgun (WGS) entry which is preliminary data.</text>
</comment>
<keyword evidence="4 8" id="KW-1133">Transmembrane helix</keyword>
<keyword evidence="11" id="KW-1185">Reference proteome</keyword>
<evidence type="ECO:0000259" key="9">
    <source>
        <dbReference type="PROSITE" id="PS50922"/>
    </source>
</evidence>
<feature type="transmembrane region" description="Helical" evidence="8">
    <location>
        <begin position="326"/>
        <end position="345"/>
    </location>
</feature>
<protein>
    <submittedName>
        <fullName evidence="10">Longevity-assurance protein</fullName>
    </submittedName>
</protein>
<name>A0A5M3MUC0_CONPW</name>
<dbReference type="PANTHER" id="PTHR12560">
    <property type="entry name" value="LONGEVITY ASSURANCE FACTOR 1 LAG1"/>
    <property type="match status" value="1"/>
</dbReference>
<dbReference type="SMART" id="SM00724">
    <property type="entry name" value="TLC"/>
    <property type="match status" value="1"/>
</dbReference>
<comment type="subcellular location">
    <subcellularLocation>
        <location evidence="1">Membrane</location>
        <topology evidence="1">Multi-pass membrane protein</topology>
    </subcellularLocation>
</comment>
<evidence type="ECO:0000256" key="8">
    <source>
        <dbReference type="SAM" id="Phobius"/>
    </source>
</evidence>
<dbReference type="GO" id="GO:0016020">
    <property type="term" value="C:membrane"/>
    <property type="evidence" value="ECO:0007669"/>
    <property type="project" value="UniProtKB-SubCell"/>
</dbReference>
<dbReference type="InterPro" id="IPR006634">
    <property type="entry name" value="TLC-dom"/>
</dbReference>
<sequence>MDHFQTPEWLPSFLVPFVSLSHPTDAPTITDSFHDNAYYNTGILDGCLIISCIAIMAILRDATRIYILEPFARWVLIRDWRRRAQKNKSVTNGTANGANGSLSKIHNGNANGHSKTANGNGVHAPSRPSPKETRQINRSVVRFAEQGWSTIYYTLQACFGIYVHINLPTATWQTKYLWAEYPHVPLAGTVKLYYLTQTAFYSHQILILNAEAHRKDHVQMMTHHIITVILMVASYFSNFTRVGCLIMVLMDWCDIWLPLAKMLRYIRLFTLCDITFIFFLFSWFITRHYLFIRVILSAYYEAPGLIRGDWNPLIGHYYSPPTHQVFVLFLVSLQVIQVLWTWMISRVAWGVITGKNAEDSRSDDEGR</sequence>
<evidence type="ECO:0000313" key="11">
    <source>
        <dbReference type="Proteomes" id="UP000053558"/>
    </source>
</evidence>
<dbReference type="PANTHER" id="PTHR12560:SF0">
    <property type="entry name" value="LD18904P"/>
    <property type="match status" value="1"/>
</dbReference>
<keyword evidence="5 6" id="KW-0472">Membrane</keyword>
<evidence type="ECO:0000256" key="1">
    <source>
        <dbReference type="ARBA" id="ARBA00004141"/>
    </source>
</evidence>
<proteinExistence type="inferred from homology"/>
<evidence type="ECO:0000256" key="5">
    <source>
        <dbReference type="ARBA" id="ARBA00023136"/>
    </source>
</evidence>
<dbReference type="KEGG" id="cput:CONPUDRAFT_54054"/>
<dbReference type="PROSITE" id="PS50922">
    <property type="entry name" value="TLC"/>
    <property type="match status" value="1"/>
</dbReference>
<dbReference type="AlphaFoldDB" id="A0A5M3MUC0"/>
<feature type="transmembrane region" description="Helical" evidence="8">
    <location>
        <begin position="262"/>
        <end position="283"/>
    </location>
</feature>
<reference evidence="11" key="1">
    <citation type="journal article" date="2012" name="Science">
        <title>The Paleozoic origin of enzymatic lignin decomposition reconstructed from 31 fungal genomes.</title>
        <authorList>
            <person name="Floudas D."/>
            <person name="Binder M."/>
            <person name="Riley R."/>
            <person name="Barry K."/>
            <person name="Blanchette R.A."/>
            <person name="Henrissat B."/>
            <person name="Martinez A.T."/>
            <person name="Otillar R."/>
            <person name="Spatafora J.W."/>
            <person name="Yadav J.S."/>
            <person name="Aerts A."/>
            <person name="Benoit I."/>
            <person name="Boyd A."/>
            <person name="Carlson A."/>
            <person name="Copeland A."/>
            <person name="Coutinho P.M."/>
            <person name="de Vries R.P."/>
            <person name="Ferreira P."/>
            <person name="Findley K."/>
            <person name="Foster B."/>
            <person name="Gaskell J."/>
            <person name="Glotzer D."/>
            <person name="Gorecki P."/>
            <person name="Heitman J."/>
            <person name="Hesse C."/>
            <person name="Hori C."/>
            <person name="Igarashi K."/>
            <person name="Jurgens J.A."/>
            <person name="Kallen N."/>
            <person name="Kersten P."/>
            <person name="Kohler A."/>
            <person name="Kuees U."/>
            <person name="Kumar T.K.A."/>
            <person name="Kuo A."/>
            <person name="LaButti K."/>
            <person name="Larrondo L.F."/>
            <person name="Lindquist E."/>
            <person name="Ling A."/>
            <person name="Lombard V."/>
            <person name="Lucas S."/>
            <person name="Lundell T."/>
            <person name="Martin R."/>
            <person name="McLaughlin D.J."/>
            <person name="Morgenstern I."/>
            <person name="Morin E."/>
            <person name="Murat C."/>
            <person name="Nagy L.G."/>
            <person name="Nolan M."/>
            <person name="Ohm R.A."/>
            <person name="Patyshakuliyeva A."/>
            <person name="Rokas A."/>
            <person name="Ruiz-Duenas F.J."/>
            <person name="Sabat G."/>
            <person name="Salamov A."/>
            <person name="Samejima M."/>
            <person name="Schmutz J."/>
            <person name="Slot J.C."/>
            <person name="St John F."/>
            <person name="Stenlid J."/>
            <person name="Sun H."/>
            <person name="Sun S."/>
            <person name="Syed K."/>
            <person name="Tsang A."/>
            <person name="Wiebenga A."/>
            <person name="Young D."/>
            <person name="Pisabarro A."/>
            <person name="Eastwood D.C."/>
            <person name="Martin F."/>
            <person name="Cullen D."/>
            <person name="Grigoriev I.V."/>
            <person name="Hibbett D.S."/>
        </authorList>
    </citation>
    <scope>NUCLEOTIDE SEQUENCE [LARGE SCALE GENOMIC DNA]</scope>
    <source>
        <strain evidence="11">RWD-64-598 SS2</strain>
    </source>
</reference>
<dbReference type="GO" id="GO:0046513">
    <property type="term" value="P:ceramide biosynthetic process"/>
    <property type="evidence" value="ECO:0007669"/>
    <property type="project" value="InterPro"/>
</dbReference>